<keyword evidence="1" id="KW-0812">Transmembrane</keyword>
<gene>
    <name evidence="2" type="ORF">US91_C0004G0002</name>
</gene>
<keyword evidence="1" id="KW-0472">Membrane</keyword>
<reference evidence="2" key="1">
    <citation type="journal article" date="2015" name="Nature">
        <title>rRNA introns, odd ribosomes, and small enigmatic genomes across a large radiation of phyla.</title>
        <authorList>
            <person name="Brown C.T."/>
            <person name="Hug L.A."/>
            <person name="Thomas B.C."/>
            <person name="Sharon I."/>
            <person name="Castelle C.J."/>
            <person name="Singh A."/>
            <person name="Wilkins M.J."/>
            <person name="Williams K.H."/>
            <person name="Banfield J.F."/>
        </authorList>
    </citation>
    <scope>NUCLEOTIDE SEQUENCE [LARGE SCALE GENOMIC DNA]</scope>
</reference>
<dbReference type="AlphaFoldDB" id="A0A0G0JV71"/>
<evidence type="ECO:0000256" key="1">
    <source>
        <dbReference type="SAM" id="Phobius"/>
    </source>
</evidence>
<evidence type="ECO:0000313" key="3">
    <source>
        <dbReference type="Proteomes" id="UP000034022"/>
    </source>
</evidence>
<dbReference type="Proteomes" id="UP000034022">
    <property type="component" value="Unassembled WGS sequence"/>
</dbReference>
<organism evidence="2 3">
    <name type="scientific">Candidatus Falkowbacteria bacterium GW2011_GWE1_38_31</name>
    <dbReference type="NCBI Taxonomy" id="1618638"/>
    <lineage>
        <taxon>Bacteria</taxon>
        <taxon>Candidatus Falkowiibacteriota</taxon>
    </lineage>
</organism>
<evidence type="ECO:0000313" key="2">
    <source>
        <dbReference type="EMBL" id="KKQ70517.1"/>
    </source>
</evidence>
<feature type="transmembrane region" description="Helical" evidence="1">
    <location>
        <begin position="92"/>
        <end position="114"/>
    </location>
</feature>
<keyword evidence="1" id="KW-1133">Transmembrane helix</keyword>
<proteinExistence type="predicted"/>
<comment type="caution">
    <text evidence="2">The sequence shown here is derived from an EMBL/GenBank/DDBJ whole genome shotgun (WGS) entry which is preliminary data.</text>
</comment>
<protein>
    <submittedName>
        <fullName evidence="2">Uncharacterized protein</fullName>
    </submittedName>
</protein>
<accession>A0A0G0JV71</accession>
<sequence>MLTNNFALYGMRIFAEIGRDILFFPLWWYTRGLFNVVNAQINFIKDRQKSLALLVWIKNIFKPMYGQYDWQGMLISIFMRLVQIVFRSIFLFFWMIIAVVVVLAWVVLPVFVLYEMFFQLL</sequence>
<name>A0A0G0JV71_9BACT</name>
<dbReference type="EMBL" id="LBUU01000004">
    <property type="protein sequence ID" value="KKQ70517.1"/>
    <property type="molecule type" value="Genomic_DNA"/>
</dbReference>